<proteinExistence type="predicted"/>
<accession>A0A5N5NSC2</accession>
<dbReference type="PANTHER" id="PTHR33710">
    <property type="entry name" value="BNAC02G09200D PROTEIN"/>
    <property type="match status" value="1"/>
</dbReference>
<dbReference type="SUPFAM" id="SSF56219">
    <property type="entry name" value="DNase I-like"/>
    <property type="match status" value="1"/>
</dbReference>
<dbReference type="PANTHER" id="PTHR33710:SF79">
    <property type="entry name" value="OS06G0205337 PROTEIN"/>
    <property type="match status" value="1"/>
</dbReference>
<dbReference type="InterPro" id="IPR036691">
    <property type="entry name" value="Endo/exonu/phosph_ase_sf"/>
</dbReference>
<organism evidence="1 2">
    <name type="scientific">Salix brachista</name>
    <dbReference type="NCBI Taxonomy" id="2182728"/>
    <lineage>
        <taxon>Eukaryota</taxon>
        <taxon>Viridiplantae</taxon>
        <taxon>Streptophyta</taxon>
        <taxon>Embryophyta</taxon>
        <taxon>Tracheophyta</taxon>
        <taxon>Spermatophyta</taxon>
        <taxon>Magnoliopsida</taxon>
        <taxon>eudicotyledons</taxon>
        <taxon>Gunneridae</taxon>
        <taxon>Pentapetalae</taxon>
        <taxon>rosids</taxon>
        <taxon>fabids</taxon>
        <taxon>Malpighiales</taxon>
        <taxon>Salicaceae</taxon>
        <taxon>Saliceae</taxon>
        <taxon>Salix</taxon>
    </lineage>
</organism>
<evidence type="ECO:0000313" key="1">
    <source>
        <dbReference type="EMBL" id="KAB5569276.1"/>
    </source>
</evidence>
<evidence type="ECO:0000313" key="2">
    <source>
        <dbReference type="Proteomes" id="UP000326939"/>
    </source>
</evidence>
<dbReference type="Proteomes" id="UP000326939">
    <property type="component" value="Chromosome 2"/>
</dbReference>
<name>A0A5N5NSC2_9ROSI</name>
<dbReference type="AlphaFoldDB" id="A0A5N5NSC2"/>
<evidence type="ECO:0008006" key="3">
    <source>
        <dbReference type="Google" id="ProtNLM"/>
    </source>
</evidence>
<sequence length="305" mass="35020">MGDFNDIVCASEKCGGNLDSGGSAFVDWIDRNHLIDLGFSGSKFTWCNKRNAEGIIWKRIDRGLSNSAWRLLFPEAHLSHLTRINSDHCPIMIRLDSNHSINRVCIPFRFQAMWLSHPDFATVIRDSWNSCTDHAVQKTANLVSPLIQWNKTVFGCIFQRKRSILARLAEELFWKQKSRNSWLKEGDRNTHFFHLSTIIRRRKNKIEGLQNTNGDWVSDMCGMKDIVVNYFHELFSNSEMSGDYNLTPQLFPKLLEADLVGLSSDVTNEEIHQNLFSLVGLKLLGLTAFQPFFIRTFGIFVPMTS</sequence>
<dbReference type="EMBL" id="VDCV01000002">
    <property type="protein sequence ID" value="KAB5569276.1"/>
    <property type="molecule type" value="Genomic_DNA"/>
</dbReference>
<dbReference type="Gene3D" id="3.60.10.10">
    <property type="entry name" value="Endonuclease/exonuclease/phosphatase"/>
    <property type="match status" value="1"/>
</dbReference>
<keyword evidence="2" id="KW-1185">Reference proteome</keyword>
<protein>
    <recommendedName>
        <fullName evidence="3">Endonuclease/exonuclease/phosphatase domain-containing protein</fullName>
    </recommendedName>
</protein>
<comment type="caution">
    <text evidence="1">The sequence shown here is derived from an EMBL/GenBank/DDBJ whole genome shotgun (WGS) entry which is preliminary data.</text>
</comment>
<reference evidence="2" key="1">
    <citation type="journal article" date="2019" name="Gigascience">
        <title>De novo genome assembly of the endangered Acer yangbiense, a plant species with extremely small populations endemic to Yunnan Province, China.</title>
        <authorList>
            <person name="Yang J."/>
            <person name="Wariss H.M."/>
            <person name="Tao L."/>
            <person name="Zhang R."/>
            <person name="Yun Q."/>
            <person name="Hollingsworth P."/>
            <person name="Dao Z."/>
            <person name="Luo G."/>
            <person name="Guo H."/>
            <person name="Ma Y."/>
            <person name="Sun W."/>
        </authorList>
    </citation>
    <scope>NUCLEOTIDE SEQUENCE [LARGE SCALE GENOMIC DNA]</scope>
    <source>
        <strain evidence="2">cv. br00</strain>
    </source>
</reference>
<gene>
    <name evidence="1" type="ORF">DKX38_003069</name>
</gene>